<organism evidence="2 3">
    <name type="scientific">Sediminibacterium goheungense</name>
    <dbReference type="NCBI Taxonomy" id="1086393"/>
    <lineage>
        <taxon>Bacteria</taxon>
        <taxon>Pseudomonadati</taxon>
        <taxon>Bacteroidota</taxon>
        <taxon>Chitinophagia</taxon>
        <taxon>Chitinophagales</taxon>
        <taxon>Chitinophagaceae</taxon>
        <taxon>Sediminibacterium</taxon>
    </lineage>
</organism>
<dbReference type="AlphaFoldDB" id="A0A4R6J144"/>
<name>A0A4R6J144_9BACT</name>
<feature type="transmembrane region" description="Helical" evidence="1">
    <location>
        <begin position="28"/>
        <end position="49"/>
    </location>
</feature>
<accession>A0A4R6J144</accession>
<evidence type="ECO:0008006" key="4">
    <source>
        <dbReference type="Google" id="ProtNLM"/>
    </source>
</evidence>
<gene>
    <name evidence="2" type="ORF">BC659_1031</name>
</gene>
<protein>
    <recommendedName>
        <fullName evidence="4">VanZ like protein</fullName>
    </recommendedName>
</protein>
<feature type="transmembrane region" description="Helical" evidence="1">
    <location>
        <begin position="61"/>
        <end position="84"/>
    </location>
</feature>
<evidence type="ECO:0000256" key="1">
    <source>
        <dbReference type="SAM" id="Phobius"/>
    </source>
</evidence>
<proteinExistence type="predicted"/>
<dbReference type="EMBL" id="SNWP01000010">
    <property type="protein sequence ID" value="TDO28949.1"/>
    <property type="molecule type" value="Genomic_DNA"/>
</dbReference>
<feature type="transmembrane region" description="Helical" evidence="1">
    <location>
        <begin position="90"/>
        <end position="107"/>
    </location>
</feature>
<evidence type="ECO:0000313" key="3">
    <source>
        <dbReference type="Proteomes" id="UP000295741"/>
    </source>
</evidence>
<keyword evidence="3" id="KW-1185">Reference proteome</keyword>
<keyword evidence="1" id="KW-1133">Transmembrane helix</keyword>
<keyword evidence="1" id="KW-0472">Membrane</keyword>
<keyword evidence="1" id="KW-0812">Transmembrane</keyword>
<reference evidence="2 3" key="1">
    <citation type="submission" date="2019-03" db="EMBL/GenBank/DDBJ databases">
        <title>Genomic Encyclopedia of Archaeal and Bacterial Type Strains, Phase II (KMG-II): from individual species to whole genera.</title>
        <authorList>
            <person name="Goeker M."/>
        </authorList>
    </citation>
    <scope>NUCLEOTIDE SEQUENCE [LARGE SCALE GENOMIC DNA]</scope>
    <source>
        <strain evidence="2 3">DSM 28323</strain>
    </source>
</reference>
<comment type="caution">
    <text evidence="2">The sequence shown here is derived from an EMBL/GenBank/DDBJ whole genome shotgun (WGS) entry which is preliminary data.</text>
</comment>
<dbReference type="Proteomes" id="UP000295741">
    <property type="component" value="Unassembled WGS sequence"/>
</dbReference>
<evidence type="ECO:0000313" key="2">
    <source>
        <dbReference type="EMBL" id="TDO28949.1"/>
    </source>
</evidence>
<sequence length="119" mass="13616">MIVGTLMIWAIKFLVRPFVFIDPALKPMVGLAPNLIGSFLLPFGACWFFQRIFRLETQRDLNITCSFGLLLVVINEYLQLIPIFGRTFDYLDIVSSVIGVFIGHLCFKRLMIRYAPIAV</sequence>